<evidence type="ECO:0000313" key="3">
    <source>
        <dbReference type="Proteomes" id="UP000769528"/>
    </source>
</evidence>
<dbReference type="GO" id="GO:0008474">
    <property type="term" value="F:palmitoyl-(protein) hydrolase activity"/>
    <property type="evidence" value="ECO:0007669"/>
    <property type="project" value="TreeGrafter"/>
</dbReference>
<sequence>MILIAAASVATISMGLLYKFQRLLIYPSSMNNSREKTDKPSMYGIPFEENYLETKDGIKLHSYLMLQNPNSSNYTNKTIVILCPNAGNIGHSLPIVELFFKNFGYNVFIYSYRGYGFSTGEPSEMGLKIDADTAMNFLAQHDQISKSSIFLYGRSLGGAVAIYIASKNYFNVHGVILENTFINLRACIPHIFPLLSNVAFLCHDKWDSEKDILQINQEVSVLFLSATDDEIVPPQHMDRLYKVCNSTNKNIVRFKDSKHNETVTFPNYWDIIYEFITKSV</sequence>
<dbReference type="PANTHER" id="PTHR12277">
    <property type="entry name" value="ALPHA/BETA HYDROLASE DOMAIN-CONTAINING PROTEIN"/>
    <property type="match status" value="1"/>
</dbReference>
<reference evidence="2" key="1">
    <citation type="journal article" date="2021" name="Open Biol.">
        <title>Shared evolutionary footprints suggest mitochondrial oxidative damage underlies multiple complex I losses in fungi.</title>
        <authorList>
            <person name="Schikora-Tamarit M.A."/>
            <person name="Marcet-Houben M."/>
            <person name="Nosek J."/>
            <person name="Gabaldon T."/>
        </authorList>
    </citation>
    <scope>NUCLEOTIDE SEQUENCE</scope>
    <source>
        <strain evidence="2">CBS6341</strain>
    </source>
</reference>
<protein>
    <recommendedName>
        <fullName evidence="1">Serine aminopeptidase S33 domain-containing protein</fullName>
    </recommendedName>
</protein>
<evidence type="ECO:0000259" key="1">
    <source>
        <dbReference type="Pfam" id="PF12146"/>
    </source>
</evidence>
<reference evidence="2" key="2">
    <citation type="submission" date="2021-01" db="EMBL/GenBank/DDBJ databases">
        <authorList>
            <person name="Schikora-Tamarit M.A."/>
        </authorList>
    </citation>
    <scope>NUCLEOTIDE SEQUENCE</scope>
    <source>
        <strain evidence="2">CBS6341</strain>
    </source>
</reference>
<dbReference type="AlphaFoldDB" id="A0A9P8PG44"/>
<dbReference type="InterPro" id="IPR029058">
    <property type="entry name" value="AB_hydrolase_fold"/>
</dbReference>
<dbReference type="OrthoDB" id="10249433at2759"/>
<dbReference type="PANTHER" id="PTHR12277:SF81">
    <property type="entry name" value="PROTEIN ABHD13"/>
    <property type="match status" value="1"/>
</dbReference>
<dbReference type="InterPro" id="IPR022742">
    <property type="entry name" value="Hydrolase_4"/>
</dbReference>
<dbReference type="Proteomes" id="UP000769528">
    <property type="component" value="Unassembled WGS sequence"/>
</dbReference>
<accession>A0A9P8PG44</accession>
<dbReference type="Gene3D" id="3.40.50.1820">
    <property type="entry name" value="alpha/beta hydrolase"/>
    <property type="match status" value="1"/>
</dbReference>
<evidence type="ECO:0000313" key="2">
    <source>
        <dbReference type="EMBL" id="KAH3671227.1"/>
    </source>
</evidence>
<dbReference type="EMBL" id="JAEUBF010001283">
    <property type="protein sequence ID" value="KAH3671227.1"/>
    <property type="molecule type" value="Genomic_DNA"/>
</dbReference>
<dbReference type="Pfam" id="PF12146">
    <property type="entry name" value="Hydrolase_4"/>
    <property type="match status" value="1"/>
</dbReference>
<proteinExistence type="predicted"/>
<feature type="domain" description="Serine aminopeptidase S33" evidence="1">
    <location>
        <begin position="100"/>
        <end position="204"/>
    </location>
</feature>
<dbReference type="SUPFAM" id="SSF53474">
    <property type="entry name" value="alpha/beta-Hydrolases"/>
    <property type="match status" value="1"/>
</dbReference>
<gene>
    <name evidence="2" type="ORF">WICMUC_004744</name>
</gene>
<comment type="caution">
    <text evidence="2">The sequence shown here is derived from an EMBL/GenBank/DDBJ whole genome shotgun (WGS) entry which is preliminary data.</text>
</comment>
<keyword evidence="3" id="KW-1185">Reference proteome</keyword>
<dbReference type="GO" id="GO:0016020">
    <property type="term" value="C:membrane"/>
    <property type="evidence" value="ECO:0007669"/>
    <property type="project" value="TreeGrafter"/>
</dbReference>
<name>A0A9P8PG44_9ASCO</name>
<organism evidence="2 3">
    <name type="scientific">Wickerhamomyces mucosus</name>
    <dbReference type="NCBI Taxonomy" id="1378264"/>
    <lineage>
        <taxon>Eukaryota</taxon>
        <taxon>Fungi</taxon>
        <taxon>Dikarya</taxon>
        <taxon>Ascomycota</taxon>
        <taxon>Saccharomycotina</taxon>
        <taxon>Saccharomycetes</taxon>
        <taxon>Phaffomycetales</taxon>
        <taxon>Wickerhamomycetaceae</taxon>
        <taxon>Wickerhamomyces</taxon>
    </lineage>
</organism>